<dbReference type="InterPro" id="IPR029052">
    <property type="entry name" value="Metallo-depent_PP-like"/>
</dbReference>
<dbReference type="InterPro" id="IPR024654">
    <property type="entry name" value="Calcineurin-like_PHP_lpxH"/>
</dbReference>
<dbReference type="CDD" id="cd00838">
    <property type="entry name" value="MPP_superfamily"/>
    <property type="match status" value="1"/>
</dbReference>
<dbReference type="InterPro" id="IPR050126">
    <property type="entry name" value="Ap4A_hydrolase"/>
</dbReference>
<dbReference type="InterPro" id="IPR011152">
    <property type="entry name" value="Pesterase_MJ0912"/>
</dbReference>
<dbReference type="PIRSF" id="PIRSF000883">
    <property type="entry name" value="Pesterase_MJ0912"/>
    <property type="match status" value="1"/>
</dbReference>
<gene>
    <name evidence="3" type="ORF">J2Z20_001365</name>
</gene>
<evidence type="ECO:0000256" key="1">
    <source>
        <dbReference type="ARBA" id="ARBA00008950"/>
    </source>
</evidence>
<dbReference type="SUPFAM" id="SSF56300">
    <property type="entry name" value="Metallo-dependent phosphatases"/>
    <property type="match status" value="1"/>
</dbReference>
<accession>A0ABS4H1U5</accession>
<dbReference type="GO" id="GO:0004722">
    <property type="term" value="F:protein serine/threonine phosphatase activity"/>
    <property type="evidence" value="ECO:0007669"/>
    <property type="project" value="UniProtKB-EC"/>
</dbReference>
<keyword evidence="4" id="KW-1185">Reference proteome</keyword>
<dbReference type="EMBL" id="JAGGKP010000001">
    <property type="protein sequence ID" value="MBP1936504.1"/>
    <property type="molecule type" value="Genomic_DNA"/>
</dbReference>
<reference evidence="3 4" key="1">
    <citation type="submission" date="2021-03" db="EMBL/GenBank/DDBJ databases">
        <title>Genomic Encyclopedia of Type Strains, Phase IV (KMG-IV): sequencing the most valuable type-strain genomes for metagenomic binning, comparative biology and taxonomic classification.</title>
        <authorList>
            <person name="Goeker M."/>
        </authorList>
    </citation>
    <scope>NUCLEOTIDE SEQUENCE [LARGE SCALE GENOMIC DNA]</scope>
    <source>
        <strain evidence="3 4">DSM 23491</strain>
    </source>
</reference>
<evidence type="ECO:0000313" key="4">
    <source>
        <dbReference type="Proteomes" id="UP001519273"/>
    </source>
</evidence>
<comment type="similarity">
    <text evidence="1">Belongs to the metallophosphoesterase superfamily. YfcE family.</text>
</comment>
<dbReference type="Proteomes" id="UP001519273">
    <property type="component" value="Unassembled WGS sequence"/>
</dbReference>
<feature type="domain" description="Calcineurin-like phosphoesterase" evidence="2">
    <location>
        <begin position="3"/>
        <end position="191"/>
    </location>
</feature>
<evidence type="ECO:0000259" key="2">
    <source>
        <dbReference type="Pfam" id="PF12850"/>
    </source>
</evidence>
<dbReference type="RefSeq" id="WP_209846897.1">
    <property type="nucleotide sequence ID" value="NZ_CBCRVE010000002.1"/>
</dbReference>
<dbReference type="Pfam" id="PF12850">
    <property type="entry name" value="Metallophos_2"/>
    <property type="match status" value="1"/>
</dbReference>
<protein>
    <submittedName>
        <fullName evidence="3">Protein phosphatase</fullName>
        <ecNumber evidence="3">3.1.3.16</ecNumber>
    </submittedName>
</protein>
<organism evidence="3 4">
    <name type="scientific">Paenibacillus sediminis</name>
    <dbReference type="NCBI Taxonomy" id="664909"/>
    <lineage>
        <taxon>Bacteria</taxon>
        <taxon>Bacillati</taxon>
        <taxon>Bacillota</taxon>
        <taxon>Bacilli</taxon>
        <taxon>Bacillales</taxon>
        <taxon>Paenibacillaceae</taxon>
        <taxon>Paenibacillus</taxon>
    </lineage>
</organism>
<dbReference type="EC" id="3.1.3.16" evidence="3"/>
<dbReference type="PANTHER" id="PTHR42850">
    <property type="entry name" value="METALLOPHOSPHOESTERASE"/>
    <property type="match status" value="1"/>
</dbReference>
<dbReference type="Gene3D" id="3.60.21.10">
    <property type="match status" value="1"/>
</dbReference>
<proteinExistence type="inferred from homology"/>
<comment type="caution">
    <text evidence="3">The sequence shown here is derived from an EMBL/GenBank/DDBJ whole genome shotgun (WGS) entry which is preliminary data.</text>
</comment>
<name>A0ABS4H1U5_9BACL</name>
<evidence type="ECO:0000313" key="3">
    <source>
        <dbReference type="EMBL" id="MBP1936504.1"/>
    </source>
</evidence>
<dbReference type="PANTHER" id="PTHR42850:SF2">
    <property type="entry name" value="BLL5683 PROTEIN"/>
    <property type="match status" value="1"/>
</dbReference>
<sequence length="245" mass="27802">MDRIAIISDIHGNIPALQSVLADIESRDIKSIYCLGDLVGKGPHSEQAVDITRERCEVIVRGNWDEGIGEPTDYTTIQWHQQRLGKERLDYLKMLPFSHDFYMSGRFIRLVHASPQSVHYRVQPWDPIEKRLAMFENTEAVGSKSGKQPDVVGYGDIHNAYLQHIHGKVLFNVGSVGNPLDVTQASYVILEGVLDSASIRPFSIQFMRVAYDIEFAIRQAMDEGMPDLEPYIKELRTGRYRGLPD</sequence>
<keyword evidence="3" id="KW-0378">Hydrolase</keyword>